<feature type="transmembrane region" description="Helical" evidence="6">
    <location>
        <begin position="146"/>
        <end position="167"/>
    </location>
</feature>
<dbReference type="GO" id="GO:0005886">
    <property type="term" value="C:plasma membrane"/>
    <property type="evidence" value="ECO:0007669"/>
    <property type="project" value="UniProtKB-SubCell"/>
</dbReference>
<sequence>MLVLAAMPSISVLAVTSRALSGGFRHGAAVSAGVVSGDILFILIALVGLALVQDTVRDWSINPEFLSYLKYVAAAYLLWMAQALWCSRNNTGASDAASQNSPPAVSLMSSFGSGLMLTLGDQKAIFFYLGFFPAFVDLDAVTLTDILVICLITLVTVGGVKLLYAWLVSRAGRALAQSSKAQELTRLLNVLAALILVLAAAMVILRY</sequence>
<comment type="subcellular location">
    <subcellularLocation>
        <location evidence="1">Cell membrane</location>
        <topology evidence="1">Multi-pass membrane protein</topology>
    </subcellularLocation>
</comment>
<dbReference type="PANTHER" id="PTHR30086:SF20">
    <property type="entry name" value="ARGININE EXPORTER PROTEIN ARGO-RELATED"/>
    <property type="match status" value="1"/>
</dbReference>
<evidence type="ECO:0008006" key="9">
    <source>
        <dbReference type="Google" id="ProtNLM"/>
    </source>
</evidence>
<dbReference type="Proteomes" id="UP000175669">
    <property type="component" value="Unassembled WGS sequence"/>
</dbReference>
<evidence type="ECO:0000313" key="7">
    <source>
        <dbReference type="EMBL" id="OFE14073.1"/>
    </source>
</evidence>
<gene>
    <name evidence="7" type="ORF">PHACT_09995</name>
</gene>
<evidence type="ECO:0000256" key="3">
    <source>
        <dbReference type="ARBA" id="ARBA00022692"/>
    </source>
</evidence>
<evidence type="ECO:0000313" key="8">
    <source>
        <dbReference type="Proteomes" id="UP000175669"/>
    </source>
</evidence>
<dbReference type="PANTHER" id="PTHR30086">
    <property type="entry name" value="ARGININE EXPORTER PROTEIN ARGO"/>
    <property type="match status" value="1"/>
</dbReference>
<dbReference type="STRING" id="1524254.PHACT_09995"/>
<evidence type="ECO:0000256" key="6">
    <source>
        <dbReference type="SAM" id="Phobius"/>
    </source>
</evidence>
<dbReference type="EMBL" id="MASR01000001">
    <property type="protein sequence ID" value="OFE14073.1"/>
    <property type="molecule type" value="Genomic_DNA"/>
</dbReference>
<accession>A0A1E8CNT8</accession>
<evidence type="ECO:0000256" key="4">
    <source>
        <dbReference type="ARBA" id="ARBA00022989"/>
    </source>
</evidence>
<dbReference type="Pfam" id="PF01810">
    <property type="entry name" value="LysE"/>
    <property type="match status" value="1"/>
</dbReference>
<reference evidence="8" key="1">
    <citation type="submission" date="2016-07" db="EMBL/GenBank/DDBJ databases">
        <authorList>
            <person name="Florea S."/>
            <person name="Webb J.S."/>
            <person name="Jaromczyk J."/>
            <person name="Schardl C.L."/>
        </authorList>
    </citation>
    <scope>NUCLEOTIDE SEQUENCE [LARGE SCALE GENOMIC DNA]</scope>
    <source>
        <strain evidence="8">KCTC 42131</strain>
    </source>
</reference>
<dbReference type="AlphaFoldDB" id="A0A1E8CNT8"/>
<feature type="transmembrane region" description="Helical" evidence="6">
    <location>
        <begin position="29"/>
        <end position="53"/>
    </location>
</feature>
<organism evidence="7 8">
    <name type="scientific">Pseudohongiella acticola</name>
    <dbReference type="NCBI Taxonomy" id="1524254"/>
    <lineage>
        <taxon>Bacteria</taxon>
        <taxon>Pseudomonadati</taxon>
        <taxon>Pseudomonadota</taxon>
        <taxon>Gammaproteobacteria</taxon>
        <taxon>Pseudomonadales</taxon>
        <taxon>Pseudohongiellaceae</taxon>
        <taxon>Pseudohongiella</taxon>
    </lineage>
</organism>
<evidence type="ECO:0000256" key="5">
    <source>
        <dbReference type="ARBA" id="ARBA00023136"/>
    </source>
</evidence>
<evidence type="ECO:0000256" key="1">
    <source>
        <dbReference type="ARBA" id="ARBA00004651"/>
    </source>
</evidence>
<comment type="caution">
    <text evidence="7">The sequence shown here is derived from an EMBL/GenBank/DDBJ whole genome shotgun (WGS) entry which is preliminary data.</text>
</comment>
<dbReference type="InterPro" id="IPR001123">
    <property type="entry name" value="LeuE-type"/>
</dbReference>
<keyword evidence="2" id="KW-1003">Cell membrane</keyword>
<keyword evidence="5 6" id="KW-0472">Membrane</keyword>
<keyword evidence="8" id="KW-1185">Reference proteome</keyword>
<keyword evidence="3 6" id="KW-0812">Transmembrane</keyword>
<name>A0A1E8CNT8_9GAMM</name>
<dbReference type="OrthoDB" id="581870at2"/>
<feature type="transmembrane region" description="Helical" evidence="6">
    <location>
        <begin position="187"/>
        <end position="205"/>
    </location>
</feature>
<keyword evidence="4 6" id="KW-1133">Transmembrane helix</keyword>
<proteinExistence type="predicted"/>
<feature type="transmembrane region" description="Helical" evidence="6">
    <location>
        <begin position="65"/>
        <end position="85"/>
    </location>
</feature>
<evidence type="ECO:0000256" key="2">
    <source>
        <dbReference type="ARBA" id="ARBA00022475"/>
    </source>
</evidence>
<dbReference type="GO" id="GO:0015171">
    <property type="term" value="F:amino acid transmembrane transporter activity"/>
    <property type="evidence" value="ECO:0007669"/>
    <property type="project" value="TreeGrafter"/>
</dbReference>
<protein>
    <recommendedName>
        <fullName evidence="9">Threonine transporter RhtB</fullName>
    </recommendedName>
</protein>